<dbReference type="AlphaFoldDB" id="A0A834A3Z6"/>
<sequence>MRLVPTEQFAHCGCGQSSQSAILRVNLTHGCANSNQGFTSLGGHTQPTQEILLDHLAQVVMDIVPLGPTGHLLNKATLPRLGDITIYLIHRNKHKEVAKMERQRNMPQIKKQEKSPEKELNEMKASALPDIEFKTVVIKVLKELSENFNSLKKDIETIKYQSEMTNTITEINNTLEGINNGLDGTEDQSSYLEDKIAENT</sequence>
<dbReference type="Proteomes" id="UP000664940">
    <property type="component" value="Unassembled WGS sequence"/>
</dbReference>
<protein>
    <submittedName>
        <fullName evidence="2">Uncharacterized protein</fullName>
    </submittedName>
</protein>
<feature type="region of interest" description="Disordered" evidence="1">
    <location>
        <begin position="98"/>
        <end position="118"/>
    </location>
</feature>
<reference evidence="2 3" key="1">
    <citation type="journal article" date="2020" name="Nature">
        <title>Six reference-quality genomes reveal evolution of bat adaptations.</title>
        <authorList>
            <person name="Jebb D."/>
            <person name="Huang Z."/>
            <person name="Pippel M."/>
            <person name="Hughes G.M."/>
            <person name="Lavrichenko K."/>
            <person name="Devanna P."/>
            <person name="Winkler S."/>
            <person name="Jermiin L.S."/>
            <person name="Skirmuntt E.C."/>
            <person name="Katzourakis A."/>
            <person name="Burkitt-Gray L."/>
            <person name="Ray D.A."/>
            <person name="Sullivan K.A.M."/>
            <person name="Roscito J.G."/>
            <person name="Kirilenko B.M."/>
            <person name="Davalos L.M."/>
            <person name="Corthals A.P."/>
            <person name="Power M.L."/>
            <person name="Jones G."/>
            <person name="Ransome R.D."/>
            <person name="Dechmann D.K.N."/>
            <person name="Locatelli A.G."/>
            <person name="Puechmaille S.J."/>
            <person name="Fedrigo O."/>
            <person name="Jarvis E.D."/>
            <person name="Hiller M."/>
            <person name="Vernes S.C."/>
            <person name="Myers E.W."/>
            <person name="Teeling E.C."/>
        </authorList>
    </citation>
    <scope>NUCLEOTIDE SEQUENCE [LARGE SCALE GENOMIC DNA]</scope>
    <source>
        <strain evidence="2">Bat1K_MPI-CBG_1</strain>
    </source>
</reference>
<name>A0A834A3Z6_9CHIR</name>
<dbReference type="EMBL" id="JABVXQ010000006">
    <property type="protein sequence ID" value="KAF6104159.1"/>
    <property type="molecule type" value="Genomic_DNA"/>
</dbReference>
<proteinExistence type="predicted"/>
<organism evidence="2 3">
    <name type="scientific">Phyllostomus discolor</name>
    <name type="common">pale spear-nosed bat</name>
    <dbReference type="NCBI Taxonomy" id="89673"/>
    <lineage>
        <taxon>Eukaryota</taxon>
        <taxon>Metazoa</taxon>
        <taxon>Chordata</taxon>
        <taxon>Craniata</taxon>
        <taxon>Vertebrata</taxon>
        <taxon>Euteleostomi</taxon>
        <taxon>Mammalia</taxon>
        <taxon>Eutheria</taxon>
        <taxon>Laurasiatheria</taxon>
        <taxon>Chiroptera</taxon>
        <taxon>Yangochiroptera</taxon>
        <taxon>Phyllostomidae</taxon>
        <taxon>Phyllostominae</taxon>
        <taxon>Phyllostomus</taxon>
    </lineage>
</organism>
<evidence type="ECO:0000313" key="3">
    <source>
        <dbReference type="Proteomes" id="UP000664940"/>
    </source>
</evidence>
<comment type="caution">
    <text evidence="2">The sequence shown here is derived from an EMBL/GenBank/DDBJ whole genome shotgun (WGS) entry which is preliminary data.</text>
</comment>
<accession>A0A834A3Z6</accession>
<evidence type="ECO:0000256" key="1">
    <source>
        <dbReference type="SAM" id="MobiDB-lite"/>
    </source>
</evidence>
<evidence type="ECO:0000313" key="2">
    <source>
        <dbReference type="EMBL" id="KAF6104159.1"/>
    </source>
</evidence>
<gene>
    <name evidence="2" type="ORF">HJG60_011177</name>
</gene>